<evidence type="ECO:0000256" key="1">
    <source>
        <dbReference type="ARBA" id="ARBA00022737"/>
    </source>
</evidence>
<dbReference type="GO" id="GO:0035269">
    <property type="term" value="P:protein O-linked glycosylation via mannose"/>
    <property type="evidence" value="ECO:0007669"/>
    <property type="project" value="TreeGrafter"/>
</dbReference>
<feature type="transmembrane region" description="Helical" evidence="3">
    <location>
        <begin position="353"/>
        <end position="369"/>
    </location>
</feature>
<feature type="transmembrane region" description="Helical" evidence="3">
    <location>
        <begin position="82"/>
        <end position="100"/>
    </location>
</feature>
<keyword evidence="3" id="KW-0472">Membrane</keyword>
<feature type="transmembrane region" description="Helical" evidence="3">
    <location>
        <begin position="112"/>
        <end position="133"/>
    </location>
</feature>
<reference evidence="4 5" key="1">
    <citation type="submission" date="2018-04" db="EMBL/GenBank/DDBJ databases">
        <title>Novel species isolated from glacier.</title>
        <authorList>
            <person name="Liu Q."/>
            <person name="Xin Y.-H."/>
        </authorList>
    </citation>
    <scope>NUCLEOTIDE SEQUENCE [LARGE SCALE GENOMIC DNA]</scope>
    <source>
        <strain evidence="4 5">GT1R17</strain>
    </source>
</reference>
<keyword evidence="5" id="KW-1185">Reference proteome</keyword>
<keyword evidence="1" id="KW-0677">Repeat</keyword>
<evidence type="ECO:0000256" key="3">
    <source>
        <dbReference type="SAM" id="Phobius"/>
    </source>
</evidence>
<dbReference type="AlphaFoldDB" id="A0A2T5MDL7"/>
<evidence type="ECO:0000256" key="2">
    <source>
        <dbReference type="ARBA" id="ARBA00022803"/>
    </source>
</evidence>
<feature type="transmembrane region" description="Helical" evidence="3">
    <location>
        <begin position="163"/>
        <end position="182"/>
    </location>
</feature>
<dbReference type="RefSeq" id="WP_107941036.1">
    <property type="nucleotide sequence ID" value="NZ_QANS01000005.1"/>
</dbReference>
<dbReference type="InterPro" id="IPR052346">
    <property type="entry name" value="O-mannosyl-transferase_TMTC"/>
</dbReference>
<sequence>MIALSAIWLAYEPGLAGGFLFDDFANLPSLGATGPIDNGPALARYLTSGIADPTGRPITVASFLIDAQNWPADPLSFKRTNLLIHLLNVTLLAFLLLALGRRSGLTDKLAHNAALLGATVWGIHPFFVSTTLYIVQREAMLPVTFTLAALLAWLTGRDRLAKGQLALGIALELTGLGLGTLLATLSKANGALLPFYALLIEHLLLRPRDTQPLPRAHYVVVGLLWLPALAVIGYLIHSAVTLLGVGKPFGRDWTEAQRLLTEPRVMWDYLRLLWLPRPFTTGLFNDQFRVSTSLLQPWTTLPALLGIFALITMAWSLRKRAPLWSLAFLFFFAGHLIESTSVALELYFEHRNYLPALLLFWPLSIWLLAPGKIQHSRIALALVIVCGLGWMTHERAKVWGNTTEQAVLWAKLNPESPRAQSYAAQIMMANNQPQWTQARLRPLLKQAPSEIQIAFNLLGTDCRLGGVPPADLEATRQALLSTRRLGLLSFQWLSDAIVQARNKECSGLTMLAVKSLIDAAWDNPATRNQANWQQDILNLRGQYALAEQQPHSAYQHFSAALLTQVKPAVALEQAATLGSAGQQKLALCQLELWEQQPKEKARIGFSMPSLHEWVLQKQNYWSHEIISLKAALQRDLPTNQRNMNCPTLAPTPVLATIPNAH</sequence>
<proteinExistence type="predicted"/>
<evidence type="ECO:0000313" key="4">
    <source>
        <dbReference type="EMBL" id="PTU30663.1"/>
    </source>
</evidence>
<dbReference type="Proteomes" id="UP000244248">
    <property type="component" value="Unassembled WGS sequence"/>
</dbReference>
<dbReference type="EMBL" id="QANS01000005">
    <property type="protein sequence ID" value="PTU30663.1"/>
    <property type="molecule type" value="Genomic_DNA"/>
</dbReference>
<feature type="transmembrane region" description="Helical" evidence="3">
    <location>
        <begin position="217"/>
        <end position="236"/>
    </location>
</feature>
<dbReference type="OrthoDB" id="8566379at2"/>
<gene>
    <name evidence="4" type="ORF">CJD38_14290</name>
</gene>
<protein>
    <recommendedName>
        <fullName evidence="6">Tetratricopeptide repeat protein</fullName>
    </recommendedName>
</protein>
<keyword evidence="2" id="KW-0802">TPR repeat</keyword>
<dbReference type="PANTHER" id="PTHR44227:SF3">
    <property type="entry name" value="PROTEIN O-MANNOSYL-TRANSFERASE TMTC4"/>
    <property type="match status" value="1"/>
</dbReference>
<feature type="transmembrane region" description="Helical" evidence="3">
    <location>
        <begin position="324"/>
        <end position="347"/>
    </location>
</feature>
<comment type="caution">
    <text evidence="4">The sequence shown here is derived from an EMBL/GenBank/DDBJ whole genome shotgun (WGS) entry which is preliminary data.</text>
</comment>
<evidence type="ECO:0008006" key="6">
    <source>
        <dbReference type="Google" id="ProtNLM"/>
    </source>
</evidence>
<organism evidence="4 5">
    <name type="scientific">Stenotrophobium rhamnosiphilum</name>
    <dbReference type="NCBI Taxonomy" id="2029166"/>
    <lineage>
        <taxon>Bacteria</taxon>
        <taxon>Pseudomonadati</taxon>
        <taxon>Pseudomonadota</taxon>
        <taxon>Gammaproteobacteria</taxon>
        <taxon>Nevskiales</taxon>
        <taxon>Nevskiaceae</taxon>
        <taxon>Stenotrophobium</taxon>
    </lineage>
</organism>
<dbReference type="PANTHER" id="PTHR44227">
    <property type="match status" value="1"/>
</dbReference>
<dbReference type="GO" id="GO:0000030">
    <property type="term" value="F:mannosyltransferase activity"/>
    <property type="evidence" value="ECO:0007669"/>
    <property type="project" value="TreeGrafter"/>
</dbReference>
<accession>A0A2T5MDL7</accession>
<name>A0A2T5MDL7_9GAMM</name>
<feature type="transmembrane region" description="Helical" evidence="3">
    <location>
        <begin position="298"/>
        <end position="317"/>
    </location>
</feature>
<feature type="transmembrane region" description="Helical" evidence="3">
    <location>
        <begin position="139"/>
        <end position="156"/>
    </location>
</feature>
<evidence type="ECO:0000313" key="5">
    <source>
        <dbReference type="Proteomes" id="UP000244248"/>
    </source>
</evidence>
<keyword evidence="3" id="KW-0812">Transmembrane</keyword>
<dbReference type="GO" id="GO:0030968">
    <property type="term" value="P:endoplasmic reticulum unfolded protein response"/>
    <property type="evidence" value="ECO:0007669"/>
    <property type="project" value="TreeGrafter"/>
</dbReference>
<keyword evidence="3" id="KW-1133">Transmembrane helix</keyword>